<evidence type="ECO:0000313" key="12">
    <source>
        <dbReference type="Proteomes" id="UP001331761"/>
    </source>
</evidence>
<dbReference type="GO" id="GO:0042302">
    <property type="term" value="F:structural constituent of cuticle"/>
    <property type="evidence" value="ECO:0007669"/>
    <property type="project" value="UniProtKB-KW"/>
</dbReference>
<dbReference type="PANTHER" id="PTHR22907">
    <property type="entry name" value="GH04558P"/>
    <property type="match status" value="1"/>
</dbReference>
<organism evidence="11 12">
    <name type="scientific">Trichostrongylus colubriformis</name>
    <name type="common">Black scour worm</name>
    <dbReference type="NCBI Taxonomy" id="6319"/>
    <lineage>
        <taxon>Eukaryota</taxon>
        <taxon>Metazoa</taxon>
        <taxon>Ecdysozoa</taxon>
        <taxon>Nematoda</taxon>
        <taxon>Chromadorea</taxon>
        <taxon>Rhabditida</taxon>
        <taxon>Rhabditina</taxon>
        <taxon>Rhabditomorpha</taxon>
        <taxon>Strongyloidea</taxon>
        <taxon>Trichostrongylidae</taxon>
        <taxon>Trichostrongylus</taxon>
    </lineage>
</organism>
<dbReference type="SMART" id="SM00241">
    <property type="entry name" value="ZP"/>
    <property type="match status" value="1"/>
</dbReference>
<evidence type="ECO:0000256" key="8">
    <source>
        <dbReference type="SAM" id="MobiDB-lite"/>
    </source>
</evidence>
<feature type="compositionally biased region" description="Polar residues" evidence="8">
    <location>
        <begin position="290"/>
        <end position="301"/>
    </location>
</feature>
<protein>
    <submittedName>
        <fullName evidence="11">ZP domain-containing protein</fullName>
    </submittedName>
</protein>
<evidence type="ECO:0000259" key="10">
    <source>
        <dbReference type="PROSITE" id="PS51034"/>
    </source>
</evidence>
<keyword evidence="3" id="KW-1003">Cell membrane</keyword>
<keyword evidence="4 9" id="KW-0812">Transmembrane</keyword>
<keyword evidence="5" id="KW-0732">Signal</keyword>
<feature type="region of interest" description="Disordered" evidence="8">
    <location>
        <begin position="280"/>
        <end position="306"/>
    </location>
</feature>
<evidence type="ECO:0000256" key="6">
    <source>
        <dbReference type="ARBA" id="ARBA00022989"/>
    </source>
</evidence>
<dbReference type="AlphaFoldDB" id="A0AAN8FHU1"/>
<dbReference type="Pfam" id="PF25057">
    <property type="entry name" value="CUT_N"/>
    <property type="match status" value="1"/>
</dbReference>
<dbReference type="InterPro" id="IPR056953">
    <property type="entry name" value="CUT_N"/>
</dbReference>
<dbReference type="Gene3D" id="2.60.40.4100">
    <property type="entry name" value="Zona pellucida, ZP-C domain"/>
    <property type="match status" value="1"/>
</dbReference>
<gene>
    <name evidence="11" type="ORF">GCK32_002466</name>
</gene>
<comment type="subcellular location">
    <subcellularLocation>
        <location evidence="1">Cell membrane</location>
        <topology evidence="1">Single-pass type I membrane protein</topology>
    </subcellularLocation>
</comment>
<accession>A0AAN8FHU1</accession>
<keyword evidence="2" id="KW-0193">Cuticle</keyword>
<reference evidence="11 12" key="1">
    <citation type="submission" date="2019-10" db="EMBL/GenBank/DDBJ databases">
        <title>Assembly and Annotation for the nematode Trichostrongylus colubriformis.</title>
        <authorList>
            <person name="Martin J."/>
        </authorList>
    </citation>
    <scope>NUCLEOTIDE SEQUENCE [LARGE SCALE GENOMIC DNA]</scope>
    <source>
        <strain evidence="11">G859</strain>
        <tissue evidence="11">Whole worm</tissue>
    </source>
</reference>
<dbReference type="PROSITE" id="PS51034">
    <property type="entry name" value="ZP_2"/>
    <property type="match status" value="1"/>
</dbReference>
<keyword evidence="12" id="KW-1185">Reference proteome</keyword>
<dbReference type="Proteomes" id="UP001331761">
    <property type="component" value="Unassembled WGS sequence"/>
</dbReference>
<evidence type="ECO:0000256" key="4">
    <source>
        <dbReference type="ARBA" id="ARBA00022692"/>
    </source>
</evidence>
<dbReference type="InterPro" id="IPR057475">
    <property type="entry name" value="CUT_C"/>
</dbReference>
<keyword evidence="7 9" id="KW-0472">Membrane</keyword>
<dbReference type="Pfam" id="PF25301">
    <property type="entry name" value="CUT_C"/>
    <property type="match status" value="1"/>
</dbReference>
<feature type="transmembrane region" description="Helical" evidence="9">
    <location>
        <begin position="420"/>
        <end position="443"/>
    </location>
</feature>
<dbReference type="PANTHER" id="PTHR22907:SF12">
    <property type="entry name" value="ZP DOMAIN-CONTAINING PROTEIN"/>
    <property type="match status" value="1"/>
</dbReference>
<evidence type="ECO:0000256" key="1">
    <source>
        <dbReference type="ARBA" id="ARBA00004251"/>
    </source>
</evidence>
<dbReference type="InterPro" id="IPR051962">
    <property type="entry name" value="Cuticlin"/>
</dbReference>
<comment type="caution">
    <text evidence="11">The sequence shown here is derived from an EMBL/GenBank/DDBJ whole genome shotgun (WGS) entry which is preliminary data.</text>
</comment>
<name>A0AAN8FHU1_TRICO</name>
<keyword evidence="6 9" id="KW-1133">Transmembrane helix</keyword>
<evidence type="ECO:0000313" key="11">
    <source>
        <dbReference type="EMBL" id="KAK5971413.1"/>
    </source>
</evidence>
<sequence length="488" mass="54794">MDLCRQEYYGNDFAGATFIVRIGDCGMRRIRQLQPHGMNYVLTFVTNFHPHFMTKVDRAYNVRCFYAYIDKTVNADMEVSNLPSESLEQQAMLMPECEYSIREATPDGPRIRTSIIGANLVHRWDCRTNARYGMLVRNCNATDNTGLSIPIIDERGCPEALPVQLRPIVYDPSLSSAYMIVEAFVFPDRSNVQFQCQVQICDRRDNECLGVTPPNCPLVTRNEFFPNSVIDVSVNPTQVLATFEGTLRSAMGNAILDGELHPPVYAPEFDPACPWRKEQDGMGDDENRTETYTQTTVTPDVQTEETRQTTLKMLTTEATPEETTFGQDLPTQMNQLDWTIPQIPEISHEHPLEIFLKSSSAAPIIRPASERTGRRLADQIIDVMTEELTLRAVDDPPIKPAAHSPPLPPSERLTCLNQTAVLAMCVAFVMTILLSTVLVLYLLRYVCLGCGHPAKLSTMQQIQFSPGAARTQQIASTDEAIYRFLPEG</sequence>
<evidence type="ECO:0000256" key="7">
    <source>
        <dbReference type="ARBA" id="ARBA00023136"/>
    </source>
</evidence>
<dbReference type="InterPro" id="IPR001507">
    <property type="entry name" value="ZP_dom"/>
</dbReference>
<feature type="domain" description="ZP" evidence="10">
    <location>
        <begin position="1"/>
        <end position="215"/>
    </location>
</feature>
<feature type="compositionally biased region" description="Basic and acidic residues" evidence="8">
    <location>
        <begin position="280"/>
        <end position="289"/>
    </location>
</feature>
<evidence type="ECO:0000256" key="5">
    <source>
        <dbReference type="ARBA" id="ARBA00022729"/>
    </source>
</evidence>
<evidence type="ECO:0000256" key="2">
    <source>
        <dbReference type="ARBA" id="ARBA00022460"/>
    </source>
</evidence>
<proteinExistence type="predicted"/>
<dbReference type="EMBL" id="WIXE01017818">
    <property type="protein sequence ID" value="KAK5971413.1"/>
    <property type="molecule type" value="Genomic_DNA"/>
</dbReference>
<dbReference type="GO" id="GO:0005886">
    <property type="term" value="C:plasma membrane"/>
    <property type="evidence" value="ECO:0007669"/>
    <property type="project" value="UniProtKB-SubCell"/>
</dbReference>
<dbReference type="InterPro" id="IPR042235">
    <property type="entry name" value="ZP-C_dom"/>
</dbReference>
<evidence type="ECO:0000256" key="3">
    <source>
        <dbReference type="ARBA" id="ARBA00022475"/>
    </source>
</evidence>
<evidence type="ECO:0000256" key="9">
    <source>
        <dbReference type="SAM" id="Phobius"/>
    </source>
</evidence>